<dbReference type="EMBL" id="VBWN01000008">
    <property type="protein sequence ID" value="TLF40319.1"/>
    <property type="molecule type" value="Genomic_DNA"/>
</dbReference>
<feature type="transmembrane region" description="Helical" evidence="1">
    <location>
        <begin position="79"/>
        <end position="97"/>
    </location>
</feature>
<evidence type="ECO:0000313" key="3">
    <source>
        <dbReference type="Proteomes" id="UP000307781"/>
    </source>
</evidence>
<name>A0A5R8LST9_LACZE</name>
<reference evidence="2 3" key="1">
    <citation type="submission" date="2019-05" db="EMBL/GenBank/DDBJ databases">
        <title>Genome-based reclassification of Lactobacillus casei as Lactobacillus casei subsp. casei. subsp.nov., description of Lactobacillus casei subsp. zeae subsp. nov., and emended description of Lactobacillus casei.</title>
        <authorList>
            <person name="Huang C.-H."/>
        </authorList>
    </citation>
    <scope>NUCLEOTIDE SEQUENCE [LARGE SCALE GENOMIC DNA]</scope>
    <source>
        <strain evidence="2 3">CRBIP24.58</strain>
    </source>
</reference>
<proteinExistence type="predicted"/>
<keyword evidence="1" id="KW-1133">Transmembrane helix</keyword>
<sequence>MKLISSLIIALFSALLAFGFSHYQGDDRYVVLNKGKYQKDSTFAMLEFLLMGGLSIFSFLLMIIFVYETVFVEHWGIERMVLPFIAIFIIVAISAISEYKTVGQYNPYLTFLKTDAHYYRILEVSDAGYILNRVKFDKESVSISDIAMCKPINMLAEKEYRLLPIKKQSFEKMTADSFRLAFQD</sequence>
<gene>
    <name evidence="2" type="ORF">FEI14_10970</name>
</gene>
<protein>
    <submittedName>
        <fullName evidence="2">Uncharacterized protein</fullName>
    </submittedName>
</protein>
<feature type="transmembrane region" description="Helical" evidence="1">
    <location>
        <begin position="43"/>
        <end position="67"/>
    </location>
</feature>
<organism evidence="2 3">
    <name type="scientific">Lacticaseibacillus zeae</name>
    <name type="common">Lactobacillus zeae</name>
    <dbReference type="NCBI Taxonomy" id="57037"/>
    <lineage>
        <taxon>Bacteria</taxon>
        <taxon>Bacillati</taxon>
        <taxon>Bacillota</taxon>
        <taxon>Bacilli</taxon>
        <taxon>Lactobacillales</taxon>
        <taxon>Lactobacillaceae</taxon>
        <taxon>Lacticaseibacillus</taxon>
    </lineage>
</organism>
<dbReference type="Proteomes" id="UP000307781">
    <property type="component" value="Unassembled WGS sequence"/>
</dbReference>
<dbReference type="AlphaFoldDB" id="A0A5R8LST9"/>
<comment type="caution">
    <text evidence="2">The sequence shown here is derived from an EMBL/GenBank/DDBJ whole genome shotgun (WGS) entry which is preliminary data.</text>
</comment>
<evidence type="ECO:0000256" key="1">
    <source>
        <dbReference type="SAM" id="Phobius"/>
    </source>
</evidence>
<dbReference type="RefSeq" id="WP_075760754.1">
    <property type="nucleotide sequence ID" value="NZ_CP074379.1"/>
</dbReference>
<evidence type="ECO:0000313" key="2">
    <source>
        <dbReference type="EMBL" id="TLF40319.1"/>
    </source>
</evidence>
<keyword evidence="1" id="KW-0472">Membrane</keyword>
<accession>A0A5R8LST9</accession>
<keyword evidence="1" id="KW-0812">Transmembrane</keyword>